<organism evidence="2">
    <name type="scientific">Erwinia billingiae (strain Eb661)</name>
    <dbReference type="NCBI Taxonomy" id="634500"/>
    <lineage>
        <taxon>Bacteria</taxon>
        <taxon>Pseudomonadati</taxon>
        <taxon>Pseudomonadota</taxon>
        <taxon>Gammaproteobacteria</taxon>
        <taxon>Enterobacterales</taxon>
        <taxon>Erwiniaceae</taxon>
        <taxon>Erwinia</taxon>
    </lineage>
</organism>
<reference evidence="1 2" key="1">
    <citation type="journal article" date="2010" name="BMC Genomics">
        <title>Genome comparison of the epiphytic bacteria Erwinia billingiae and E. tasmaniensis with the pear pathogen E. pyrifoliae.</title>
        <authorList>
            <person name="Kube M."/>
            <person name="Migdoll A.M."/>
            <person name="Gehring I."/>
            <person name="Heitmann K."/>
            <person name="Mayer Y."/>
            <person name="Kuhl H."/>
            <person name="Knaust F."/>
            <person name="Geider K."/>
            <person name="Reinhardt R."/>
        </authorList>
    </citation>
    <scope>NUCLEOTIDE SEQUENCE [LARGE SCALE GENOMIC DNA]</scope>
    <source>
        <strain evidence="1 2">Eb661</strain>
    </source>
</reference>
<dbReference type="HOGENOM" id="CLU_143389_0_0_6"/>
<dbReference type="eggNOG" id="ENOG5032RU7">
    <property type="taxonomic scope" value="Bacteria"/>
</dbReference>
<gene>
    <name evidence="1" type="ordered locus">EbC_20000</name>
</gene>
<keyword evidence="2" id="KW-1185">Reference proteome</keyword>
<protein>
    <submittedName>
        <fullName evidence="1">Conserved uncharacterized protein</fullName>
    </submittedName>
</protein>
<accession>D8MRS4</accession>
<dbReference type="KEGG" id="ebi:EbC_20000"/>
<name>D8MRS4_ERWBE</name>
<dbReference type="RefSeq" id="WP_013202021.1">
    <property type="nucleotide sequence ID" value="NC_014306.1"/>
</dbReference>
<dbReference type="EMBL" id="FP236843">
    <property type="protein sequence ID" value="CAX59531.1"/>
    <property type="molecule type" value="Genomic_DNA"/>
</dbReference>
<evidence type="ECO:0000313" key="2">
    <source>
        <dbReference type="Proteomes" id="UP000008793"/>
    </source>
</evidence>
<dbReference type="GeneID" id="90512021"/>
<sequence>MSDNKLASAGCSDYICLNYIDFLAASCKKRWSFMDAIYGVIPIFGVVTRNSRDLPEIPSERLKALALQIISTQVSDEINIARLITLAEQQHIEQFDILLPYPLSDRQLDLVHQEYVKPLTLQQKDDRLTVNLPAFSH</sequence>
<dbReference type="AlphaFoldDB" id="D8MRS4"/>
<dbReference type="Proteomes" id="UP000008793">
    <property type="component" value="Chromosome"/>
</dbReference>
<dbReference type="STRING" id="634500.EbC_20000"/>
<proteinExistence type="predicted"/>
<evidence type="ECO:0000313" key="1">
    <source>
        <dbReference type="EMBL" id="CAX59531.1"/>
    </source>
</evidence>